<organism evidence="1 2">
    <name type="scientific">Phytophthora megakarya</name>
    <dbReference type="NCBI Taxonomy" id="4795"/>
    <lineage>
        <taxon>Eukaryota</taxon>
        <taxon>Sar</taxon>
        <taxon>Stramenopiles</taxon>
        <taxon>Oomycota</taxon>
        <taxon>Peronosporomycetes</taxon>
        <taxon>Peronosporales</taxon>
        <taxon>Peronosporaceae</taxon>
        <taxon>Phytophthora</taxon>
    </lineage>
</organism>
<protein>
    <submittedName>
        <fullName evidence="1">Uncharacterized protein</fullName>
    </submittedName>
</protein>
<accession>A0A225W491</accession>
<evidence type="ECO:0000313" key="2">
    <source>
        <dbReference type="Proteomes" id="UP000198211"/>
    </source>
</evidence>
<dbReference type="AlphaFoldDB" id="A0A225W491"/>
<dbReference type="OrthoDB" id="162805at2759"/>
<proteinExistence type="predicted"/>
<dbReference type="EMBL" id="NBNE01001863">
    <property type="protein sequence ID" value="OWZ12382.1"/>
    <property type="molecule type" value="Genomic_DNA"/>
</dbReference>
<dbReference type="Proteomes" id="UP000198211">
    <property type="component" value="Unassembled WGS sequence"/>
</dbReference>
<comment type="caution">
    <text evidence="1">The sequence shown here is derived from an EMBL/GenBank/DDBJ whole genome shotgun (WGS) entry which is preliminary data.</text>
</comment>
<sequence>MLVETLHIVYNSLPCRLGEYEESLFIRELVVKDAMQATIYAKEITHTIAELYASTKRQFERLYKRIELQVKSIVLRTRHFDPQYGERSGGIRELFERWIADNFSCFWAFTVGFLWATSNVVLDG</sequence>
<reference evidence="2" key="1">
    <citation type="submission" date="2017-03" db="EMBL/GenBank/DDBJ databases">
        <title>Phytopthora megakarya and P. palmivora, two closely related causual agents of cacao black pod achieved similar genome size and gene model numbers by different mechanisms.</title>
        <authorList>
            <person name="Ali S."/>
            <person name="Shao J."/>
            <person name="Larry D.J."/>
            <person name="Kronmiller B."/>
            <person name="Shen D."/>
            <person name="Strem M.D."/>
            <person name="Melnick R.L."/>
            <person name="Guiltinan M.J."/>
            <person name="Tyler B.M."/>
            <person name="Meinhardt L.W."/>
            <person name="Bailey B.A."/>
        </authorList>
    </citation>
    <scope>NUCLEOTIDE SEQUENCE [LARGE SCALE GENOMIC DNA]</scope>
    <source>
        <strain evidence="2">zdho120</strain>
    </source>
</reference>
<gene>
    <name evidence="1" type="ORF">PHMEG_00014465</name>
</gene>
<keyword evidence="2" id="KW-1185">Reference proteome</keyword>
<name>A0A225W491_9STRA</name>
<evidence type="ECO:0000313" key="1">
    <source>
        <dbReference type="EMBL" id="OWZ12382.1"/>
    </source>
</evidence>